<dbReference type="OrthoDB" id="4869504at2"/>
<dbReference type="Proteomes" id="UP000326546">
    <property type="component" value="Chromosome"/>
</dbReference>
<evidence type="ECO:0008006" key="4">
    <source>
        <dbReference type="Google" id="ProtNLM"/>
    </source>
</evidence>
<proteinExistence type="predicted"/>
<dbReference type="AlphaFoldDB" id="A0A5J6V6L8"/>
<dbReference type="RefSeq" id="WP_158061330.1">
    <property type="nucleotide sequence ID" value="NZ_CP044427.1"/>
</dbReference>
<evidence type="ECO:0000256" key="1">
    <source>
        <dbReference type="SAM" id="MobiDB-lite"/>
    </source>
</evidence>
<organism evidence="2 3">
    <name type="scientific">Ornithinimicrobium pratense</name>
    <dbReference type="NCBI Taxonomy" id="2593973"/>
    <lineage>
        <taxon>Bacteria</taxon>
        <taxon>Bacillati</taxon>
        <taxon>Actinomycetota</taxon>
        <taxon>Actinomycetes</taxon>
        <taxon>Micrococcales</taxon>
        <taxon>Ornithinimicrobiaceae</taxon>
        <taxon>Ornithinimicrobium</taxon>
    </lineage>
</organism>
<name>A0A5J6V6L8_9MICO</name>
<reference evidence="2 3" key="1">
    <citation type="submission" date="2019-09" db="EMBL/GenBank/DDBJ databases">
        <title>Serinicoccus pratensis sp. nov., isolated from meadow soil.</title>
        <authorList>
            <person name="Zhang W."/>
        </authorList>
    </citation>
    <scope>NUCLEOTIDE SEQUENCE [LARGE SCALE GENOMIC DNA]</scope>
    <source>
        <strain evidence="2 3">W204</strain>
    </source>
</reference>
<evidence type="ECO:0000313" key="2">
    <source>
        <dbReference type="EMBL" id="QFG68944.1"/>
    </source>
</evidence>
<keyword evidence="3" id="KW-1185">Reference proteome</keyword>
<gene>
    <name evidence="2" type="ORF">FY030_09725</name>
</gene>
<accession>A0A5J6V6L8</accession>
<evidence type="ECO:0000313" key="3">
    <source>
        <dbReference type="Proteomes" id="UP000326546"/>
    </source>
</evidence>
<dbReference type="EMBL" id="CP044427">
    <property type="protein sequence ID" value="QFG68944.1"/>
    <property type="molecule type" value="Genomic_DNA"/>
</dbReference>
<sequence length="290" mass="30170">MSEDVGGYKGVEGEQQHHRPFGPALVLTAEELAVLEEAHTRGLAALPGQPELSGQPELAESQETQLDQVATRTGAADRSSPGLVRDAGSAQARWSLIARGLLTPDGQLPEDTDVGLLLQTLLDVRLAAEALVVVERLLGEGRRDVRLLHLVPQGGVVEDVHPEGLHGLDLGLDVRGLVTSVTEMVVPADARGGDGPEVTADLEDVAGVSSLLPTLLHRPTVLAELTMARPQQEATGHLVALGPRGCWAGPTPAGQGLLRLSPVEPGWVGELVTSWVQGVVGIPGGGTMSG</sequence>
<feature type="compositionally biased region" description="Polar residues" evidence="1">
    <location>
        <begin position="61"/>
        <end position="71"/>
    </location>
</feature>
<feature type="region of interest" description="Disordered" evidence="1">
    <location>
        <begin position="46"/>
        <end position="84"/>
    </location>
</feature>
<protein>
    <recommendedName>
        <fullName evidence="4">ESX secretion-associated protein EspG</fullName>
    </recommendedName>
</protein>
<dbReference type="KEGG" id="serw:FY030_09725"/>